<feature type="compositionally biased region" description="Polar residues" evidence="1">
    <location>
        <begin position="914"/>
        <end position="927"/>
    </location>
</feature>
<feature type="compositionally biased region" description="Low complexity" evidence="1">
    <location>
        <begin position="196"/>
        <end position="205"/>
    </location>
</feature>
<feature type="region of interest" description="Disordered" evidence="1">
    <location>
        <begin position="887"/>
        <end position="945"/>
    </location>
</feature>
<dbReference type="Proteomes" id="UP000570595">
    <property type="component" value="Unassembled WGS sequence"/>
</dbReference>
<feature type="compositionally biased region" description="Basic and acidic residues" evidence="1">
    <location>
        <begin position="172"/>
        <end position="187"/>
    </location>
</feature>
<feature type="region of interest" description="Disordered" evidence="1">
    <location>
        <begin position="171"/>
        <end position="508"/>
    </location>
</feature>
<organism evidence="3 5">
    <name type="scientific">Perkinsus olseni</name>
    <name type="common">Perkinsus atlanticus</name>
    <dbReference type="NCBI Taxonomy" id="32597"/>
    <lineage>
        <taxon>Eukaryota</taxon>
        <taxon>Sar</taxon>
        <taxon>Alveolata</taxon>
        <taxon>Perkinsozoa</taxon>
        <taxon>Perkinsea</taxon>
        <taxon>Perkinsida</taxon>
        <taxon>Perkinsidae</taxon>
        <taxon>Perkinsus</taxon>
    </lineage>
</organism>
<feature type="compositionally biased region" description="Basic and acidic residues" evidence="1">
    <location>
        <begin position="238"/>
        <end position="257"/>
    </location>
</feature>
<dbReference type="EMBL" id="JABANN010000032">
    <property type="protein sequence ID" value="KAF4674326.1"/>
    <property type="molecule type" value="Genomic_DNA"/>
</dbReference>
<dbReference type="EMBL" id="JABAHT010000635">
    <property type="protein sequence ID" value="KAF4653306.1"/>
    <property type="molecule type" value="Genomic_DNA"/>
</dbReference>
<feature type="region of interest" description="Disordered" evidence="1">
    <location>
        <begin position="547"/>
        <end position="566"/>
    </location>
</feature>
<comment type="caution">
    <text evidence="3">The sequence shown here is derived from an EMBL/GenBank/DDBJ whole genome shotgun (WGS) entry which is preliminary data.</text>
</comment>
<feature type="compositionally biased region" description="Basic and acidic residues" evidence="1">
    <location>
        <begin position="338"/>
        <end position="470"/>
    </location>
</feature>
<reference evidence="4 5" key="1">
    <citation type="submission" date="2020-04" db="EMBL/GenBank/DDBJ databases">
        <title>Perkinsus olseni comparative genomics.</title>
        <authorList>
            <person name="Bogema D.R."/>
        </authorList>
    </citation>
    <scope>NUCLEOTIDE SEQUENCE [LARGE SCALE GENOMIC DNA]</scope>
    <source>
        <strain evidence="2">ATCC PRA-179</strain>
        <strain evidence="3">ATCC PRA-31</strain>
    </source>
</reference>
<sequence>MSARASDDLEFWSPSGEDSSHQPPDTPSPPRATTPPPRAKKVKPMKITGRDLTTMLGITQERSIQQYSDDEGHGGRVLTRHRKPLTTAPKGRAATGNLRPSSSSEFPRATMAGSMPRPAGVWADPTRSNDRSRSLSPELSEVYGTASRKGQVKLTGMQLLQVFDNARAQRKLKQDMAGRRLRNRADDGESSDDELNAAASSSANAFWQWPMEEPSPGSSVPGAMRTQRDKPRRLRGNKAHERPQDFEKLDTQLKEEQQETEDLFASLPAVPINDDDDAAAAADGGVYHAMSRKEKKKNAKKAAPSAKKEATKPEKSAPQLPVVASSDTMMLQLLAKHQAAEREEAERKKKAEEEERKRIEAEEEELRRQQEEEKARLEREGQWRKQREEAQQRQIELRKREEEQERKRKLEAAQKAEEEKRRMEIEKAVRREKEEMMRQKEQEEKERQEREEALQKQRDEELRKLKEAQEAARQSQLEADRLRKENEEREAQAAKEAESGKEQQEQAFERKEAALAAMQAAMEAREKEFEEKMKAMQERLHQLEVSKAESGGDNSQRNIQQQQQQQQQIIDRQLSVISASRSNTAKQQCITSMKHFLQRLSRQYDIHVDTTSWKKRLETEGEGAAPTWNWCDQLLVFRPLDSRGSKVLPTPMPASMDTDNCEVRITHVMLCTNYVGLVIGDVQIEGQENRERLAAGVIVCGRSGGLPGQSPVGTYRAIDVVRAALRRNKDTLDSDWTTQGVKEIKDLDVTPQSSLANQDHKHEDVYLQELDKPMLITAPRETITVKQRAPPARAGSQTTGTALPPWRRGTTAEELPWAAGPHRQQSSREPVTPSTLFRTGEKREYTDAQTHFDQEGRSYGLLEMLRFRTVREEPPEELKTMREVEGIGAAADRTKKEGEDANGRSPMGEGTPGGASSPSRPRAQQSAREAPWRSMAVPTKEAGFW</sequence>
<protein>
    <submittedName>
        <fullName evidence="3">Uncharacterized protein</fullName>
    </submittedName>
</protein>
<feature type="region of interest" description="Disordered" evidence="1">
    <location>
        <begin position="786"/>
        <end position="808"/>
    </location>
</feature>
<proteinExistence type="predicted"/>
<feature type="region of interest" description="Disordered" evidence="1">
    <location>
        <begin position="1"/>
        <end position="150"/>
    </location>
</feature>
<evidence type="ECO:0000313" key="3">
    <source>
        <dbReference type="EMBL" id="KAF4674326.1"/>
    </source>
</evidence>
<accession>A0A7J6MSE7</accession>
<dbReference type="AlphaFoldDB" id="A0A7J6MSE7"/>
<gene>
    <name evidence="3" type="ORF">FOL46_005300</name>
    <name evidence="2" type="ORF">FOZ61_009069</name>
</gene>
<feature type="compositionally biased region" description="Basic and acidic residues" evidence="1">
    <location>
        <begin position="306"/>
        <end position="315"/>
    </location>
</feature>
<feature type="compositionally biased region" description="Basic and acidic residues" evidence="1">
    <location>
        <begin position="478"/>
        <end position="508"/>
    </location>
</feature>
<dbReference type="Proteomes" id="UP000572268">
    <property type="component" value="Unassembled WGS sequence"/>
</dbReference>
<feature type="compositionally biased region" description="Basic and acidic residues" evidence="1">
    <location>
        <begin position="892"/>
        <end position="902"/>
    </location>
</feature>
<feature type="compositionally biased region" description="Pro residues" evidence="1">
    <location>
        <begin position="24"/>
        <end position="37"/>
    </location>
</feature>
<evidence type="ECO:0000313" key="2">
    <source>
        <dbReference type="EMBL" id="KAF4653306.1"/>
    </source>
</evidence>
<name>A0A7J6MSE7_PEROL</name>
<feature type="compositionally biased region" description="Polar residues" evidence="1">
    <location>
        <begin position="56"/>
        <end position="67"/>
    </location>
</feature>
<dbReference type="OrthoDB" id="445962at2759"/>
<evidence type="ECO:0000313" key="5">
    <source>
        <dbReference type="Proteomes" id="UP000572268"/>
    </source>
</evidence>
<evidence type="ECO:0000256" key="1">
    <source>
        <dbReference type="SAM" id="MobiDB-lite"/>
    </source>
</evidence>
<evidence type="ECO:0000313" key="4">
    <source>
        <dbReference type="Proteomes" id="UP000570595"/>
    </source>
</evidence>